<dbReference type="AlphaFoldDB" id="A0A1Y2EF78"/>
<dbReference type="PANTHER" id="PTHR11062:SF117">
    <property type="entry name" value="XYLOGLUCAN-SPECIFIC GALACTURONOSYLTRANSFERASE 1"/>
    <property type="match status" value="1"/>
</dbReference>
<dbReference type="PANTHER" id="PTHR11062">
    <property type="entry name" value="EXOSTOSIN HEPARAN SULFATE GLYCOSYLTRANSFERASE -RELATED"/>
    <property type="match status" value="1"/>
</dbReference>
<evidence type="ECO:0000313" key="4">
    <source>
        <dbReference type="Proteomes" id="UP000193467"/>
    </source>
</evidence>
<organism evidence="3 4">
    <name type="scientific">Leucosporidium creatinivorum</name>
    <dbReference type="NCBI Taxonomy" id="106004"/>
    <lineage>
        <taxon>Eukaryota</taxon>
        <taxon>Fungi</taxon>
        <taxon>Dikarya</taxon>
        <taxon>Basidiomycota</taxon>
        <taxon>Pucciniomycotina</taxon>
        <taxon>Microbotryomycetes</taxon>
        <taxon>Leucosporidiales</taxon>
        <taxon>Leucosporidium</taxon>
    </lineage>
</organism>
<protein>
    <submittedName>
        <fullName evidence="3">Exostosin family-domain-containing protein</fullName>
    </submittedName>
</protein>
<evidence type="ECO:0000259" key="2">
    <source>
        <dbReference type="Pfam" id="PF03016"/>
    </source>
</evidence>
<feature type="domain" description="Exostosin GT47" evidence="2">
    <location>
        <begin position="251"/>
        <end position="411"/>
    </location>
</feature>
<dbReference type="InterPro" id="IPR004263">
    <property type="entry name" value="Exostosin"/>
</dbReference>
<reference evidence="3 4" key="1">
    <citation type="submission" date="2016-07" db="EMBL/GenBank/DDBJ databases">
        <title>Pervasive Adenine N6-methylation of Active Genes in Fungi.</title>
        <authorList>
            <consortium name="DOE Joint Genome Institute"/>
            <person name="Mondo S.J."/>
            <person name="Dannebaum R.O."/>
            <person name="Kuo R.C."/>
            <person name="Labutti K."/>
            <person name="Haridas S."/>
            <person name="Kuo A."/>
            <person name="Salamov A."/>
            <person name="Ahrendt S.R."/>
            <person name="Lipzen A."/>
            <person name="Sullivan W."/>
            <person name="Andreopoulos W.B."/>
            <person name="Clum A."/>
            <person name="Lindquist E."/>
            <person name="Daum C."/>
            <person name="Ramamoorthy G.K."/>
            <person name="Gryganskyi A."/>
            <person name="Culley D."/>
            <person name="Magnuson J.K."/>
            <person name="James T.Y."/>
            <person name="O'Malley M.A."/>
            <person name="Stajich J.E."/>
            <person name="Spatafora J.W."/>
            <person name="Visel A."/>
            <person name="Grigoriev I.V."/>
        </authorList>
    </citation>
    <scope>NUCLEOTIDE SEQUENCE [LARGE SCALE GENOMIC DNA]</scope>
    <source>
        <strain evidence="3 4">62-1032</strain>
    </source>
</reference>
<dbReference type="STRING" id="106004.A0A1Y2EF78"/>
<gene>
    <name evidence="3" type="ORF">BCR35DRAFT_354622</name>
</gene>
<evidence type="ECO:0000313" key="3">
    <source>
        <dbReference type="EMBL" id="ORY69455.1"/>
    </source>
</evidence>
<proteinExistence type="inferred from homology"/>
<comment type="caution">
    <text evidence="3">The sequence shown here is derived from an EMBL/GenBank/DDBJ whole genome shotgun (WGS) entry which is preliminary data.</text>
</comment>
<dbReference type="Proteomes" id="UP000193467">
    <property type="component" value="Unassembled WGS sequence"/>
</dbReference>
<dbReference type="InParanoid" id="A0A1Y2EF78"/>
<comment type="similarity">
    <text evidence="1">Belongs to the glycosyltransferase 47 family.</text>
</comment>
<dbReference type="InterPro" id="IPR040911">
    <property type="entry name" value="Exostosin_GT47"/>
</dbReference>
<evidence type="ECO:0000256" key="1">
    <source>
        <dbReference type="ARBA" id="ARBA00010271"/>
    </source>
</evidence>
<dbReference type="Pfam" id="PF03016">
    <property type="entry name" value="Exostosin_GT47"/>
    <property type="match status" value="1"/>
</dbReference>
<name>A0A1Y2EF78_9BASI</name>
<dbReference type="EMBL" id="MCGR01000056">
    <property type="protein sequence ID" value="ORY69455.1"/>
    <property type="molecule type" value="Genomic_DNA"/>
</dbReference>
<keyword evidence="4" id="KW-1185">Reference proteome</keyword>
<dbReference type="OrthoDB" id="1924787at2759"/>
<dbReference type="GO" id="GO:0016757">
    <property type="term" value="F:glycosyltransferase activity"/>
    <property type="evidence" value="ECO:0007669"/>
    <property type="project" value="InterPro"/>
</dbReference>
<accession>A0A1Y2EF78</accession>
<sequence length="482" mass="53268">MHPPRTTAGRGGSKLALAWSIAKRRAGFLLLLGVVLGTALLALCLTPAQLQTPLTDWLPVSLDVHPSQLKLPTFCILAPPVQLQQDLEACEQLCAGRPLSPASSGPGKDWPFVMRQTDQFALQSIISLRLATISQAQPTTAEEADFLFLSLDTRAVARCLATCRYRDDLPPTLDRTKIKSQVGEWILEVVESNRGRRSYPSLVLSLALIDHDYESNILSMEMQEGIKDDVVVLGIERAPWETEDKLSAFEQMPYPSTMHLPLRRDEQQSGLSDLGEWQCGQDRKYLISFAGKHEPNSANAGKGPHNGFTLRDHLTSTLIDYNTSDPSLITLHFFTPRSPRAELASVHLAMSQSTFCLQPPGDSPTRKGFSDSLLLGCIPVIFREGTYDRAWKGQVELEELAVFIDEQELLEGAGEDVVQRLKGVSEEKIQRKREGIARVAEKVHFGLPLSVEELRDLGAGWTDDAVGMLLKQLSSLKSSDGF</sequence>